<keyword evidence="5" id="KW-1185">Reference proteome</keyword>
<dbReference type="EMBL" id="JBHSSN010000004">
    <property type="protein sequence ID" value="MFC6322618.1"/>
    <property type="molecule type" value="Genomic_DNA"/>
</dbReference>
<reference evidence="5" key="1">
    <citation type="journal article" date="2019" name="Int. J. Syst. Evol. Microbiol.">
        <title>The Global Catalogue of Microorganisms (GCM) 10K type strain sequencing project: providing services to taxonomists for standard genome sequencing and annotation.</title>
        <authorList>
            <consortium name="The Broad Institute Genomics Platform"/>
            <consortium name="The Broad Institute Genome Sequencing Center for Infectious Disease"/>
            <person name="Wu L."/>
            <person name="Ma J."/>
        </authorList>
    </citation>
    <scope>NUCLEOTIDE SEQUENCE [LARGE SCALE GENOMIC DNA]</scope>
    <source>
        <strain evidence="5">CCM 8895</strain>
    </source>
</reference>
<feature type="signal peptide" evidence="2">
    <location>
        <begin position="1"/>
        <end position="18"/>
    </location>
</feature>
<proteinExistence type="predicted"/>
<name>A0ABW1UVT7_9LACO</name>
<feature type="domain" description="N-acetylmuramoyl-L-alanine amidase" evidence="3">
    <location>
        <begin position="63"/>
        <end position="201"/>
    </location>
</feature>
<feature type="compositionally biased region" description="Low complexity" evidence="1">
    <location>
        <begin position="229"/>
        <end position="252"/>
    </location>
</feature>
<dbReference type="Gene3D" id="3.40.80.10">
    <property type="entry name" value="Peptidoglycan recognition protein-like"/>
    <property type="match status" value="1"/>
</dbReference>
<dbReference type="Proteomes" id="UP001596186">
    <property type="component" value="Unassembled WGS sequence"/>
</dbReference>
<dbReference type="SUPFAM" id="SSF55846">
    <property type="entry name" value="N-acetylmuramoyl-L-alanine amidase-like"/>
    <property type="match status" value="1"/>
</dbReference>
<evidence type="ECO:0000313" key="5">
    <source>
        <dbReference type="Proteomes" id="UP001596186"/>
    </source>
</evidence>
<accession>A0ABW1UVT7</accession>
<dbReference type="InterPro" id="IPR036505">
    <property type="entry name" value="Amidase/PGRP_sf"/>
</dbReference>
<protein>
    <submittedName>
        <fullName evidence="4">N-acetylmuramoyl-L-alanine amidase family protein</fullName>
    </submittedName>
</protein>
<evidence type="ECO:0000313" key="4">
    <source>
        <dbReference type="EMBL" id="MFC6322618.1"/>
    </source>
</evidence>
<evidence type="ECO:0000256" key="2">
    <source>
        <dbReference type="SAM" id="SignalP"/>
    </source>
</evidence>
<dbReference type="Pfam" id="PF01510">
    <property type="entry name" value="Amidase_2"/>
    <property type="match status" value="1"/>
</dbReference>
<evidence type="ECO:0000256" key="1">
    <source>
        <dbReference type="SAM" id="MobiDB-lite"/>
    </source>
</evidence>
<evidence type="ECO:0000259" key="3">
    <source>
        <dbReference type="SMART" id="SM00644"/>
    </source>
</evidence>
<organism evidence="4 5">
    <name type="scientific">Companilactobacillus baiquanensis</name>
    <dbReference type="NCBI Taxonomy" id="2486005"/>
    <lineage>
        <taxon>Bacteria</taxon>
        <taxon>Bacillati</taxon>
        <taxon>Bacillota</taxon>
        <taxon>Bacilli</taxon>
        <taxon>Lactobacillales</taxon>
        <taxon>Lactobacillaceae</taxon>
        <taxon>Companilactobacillus</taxon>
    </lineage>
</organism>
<feature type="chain" id="PRO_5046478817" evidence="2">
    <location>
        <begin position="19"/>
        <end position="326"/>
    </location>
</feature>
<gene>
    <name evidence="4" type="ORF">ACFP1F_02405</name>
</gene>
<feature type="region of interest" description="Disordered" evidence="1">
    <location>
        <begin position="229"/>
        <end position="254"/>
    </location>
</feature>
<comment type="caution">
    <text evidence="4">The sequence shown here is derived from an EMBL/GenBank/DDBJ whole genome shotgun (WGS) entry which is preliminary data.</text>
</comment>
<dbReference type="SMART" id="SM00644">
    <property type="entry name" value="Ami_2"/>
    <property type="match status" value="1"/>
</dbReference>
<dbReference type="RefSeq" id="WP_125593161.1">
    <property type="nucleotide sequence ID" value="NZ_JBHSSN010000004.1"/>
</dbReference>
<dbReference type="CDD" id="cd06583">
    <property type="entry name" value="PGRP"/>
    <property type="match status" value="1"/>
</dbReference>
<sequence>MVSKKRLMATLATSVALAGAGYVTVNQVVPQASIQQTVKASAINDYIAANNIKPVSIQNEEGTFSQWFGYANGVGKPIGVVVHETATPGATARNEVTYFNREWQTAQTYVHAFVDANEIINIHNTDYGVWGAGHTANNNYVQVELCEVNTTDEFARSVANDAYYVASKLIQYNLPFTPGVTVVSHNDISHMYGETTHTDPVGYFANWGYSMSQFDDLVGQYYNNLKNNGSTDGGDSTTNGGGDDATNNTGDSSVIGVTQVNNPDGSYVPIYMFNEDTGMPEKQTVRALANNTPWAVAETKTFNGHVYYRVSVKEWVMDTYSQYSAF</sequence>
<keyword evidence="2" id="KW-0732">Signal</keyword>
<dbReference type="InterPro" id="IPR002502">
    <property type="entry name" value="Amidase_domain"/>
</dbReference>